<feature type="transmembrane region" description="Helical" evidence="7">
    <location>
        <begin position="53"/>
        <end position="72"/>
    </location>
</feature>
<evidence type="ECO:0000313" key="9">
    <source>
        <dbReference type="Proteomes" id="UP000620064"/>
    </source>
</evidence>
<feature type="transmembrane region" description="Helical" evidence="7">
    <location>
        <begin position="202"/>
        <end position="221"/>
    </location>
</feature>
<keyword evidence="3" id="KW-1003">Cell membrane</keyword>
<protein>
    <submittedName>
        <fullName evidence="8">Cytochrome D ubiquinol oxidase subunit II</fullName>
    </submittedName>
</protein>
<feature type="transmembrane region" description="Helical" evidence="7">
    <location>
        <begin position="6"/>
        <end position="32"/>
    </location>
</feature>
<comment type="subcellular location">
    <subcellularLocation>
        <location evidence="1">Cell membrane</location>
        <topology evidence="1">Multi-pass membrane protein</topology>
    </subcellularLocation>
</comment>
<feature type="transmembrane region" description="Helical" evidence="7">
    <location>
        <begin position="264"/>
        <end position="286"/>
    </location>
</feature>
<evidence type="ECO:0000256" key="6">
    <source>
        <dbReference type="ARBA" id="ARBA00023136"/>
    </source>
</evidence>
<keyword evidence="9" id="KW-1185">Reference proteome</keyword>
<evidence type="ECO:0000313" key="8">
    <source>
        <dbReference type="EMBL" id="GGP01369.1"/>
    </source>
</evidence>
<gene>
    <name evidence="8" type="ORF">GCM10010992_01500</name>
</gene>
<organism evidence="8 9">
    <name type="scientific">Cloacibacterium rupense</name>
    <dbReference type="NCBI Taxonomy" id="517423"/>
    <lineage>
        <taxon>Bacteria</taxon>
        <taxon>Pseudomonadati</taxon>
        <taxon>Bacteroidota</taxon>
        <taxon>Flavobacteriia</taxon>
        <taxon>Flavobacteriales</taxon>
        <taxon>Weeksellaceae</taxon>
    </lineage>
</organism>
<dbReference type="Pfam" id="PF02322">
    <property type="entry name" value="Cyt_bd_oxida_II"/>
    <property type="match status" value="1"/>
</dbReference>
<reference evidence="9" key="1">
    <citation type="journal article" date="2019" name="Int. J. Syst. Evol. Microbiol.">
        <title>The Global Catalogue of Microorganisms (GCM) 10K type strain sequencing project: providing services to taxonomists for standard genome sequencing and annotation.</title>
        <authorList>
            <consortium name="The Broad Institute Genomics Platform"/>
            <consortium name="The Broad Institute Genome Sequencing Center for Infectious Disease"/>
            <person name="Wu L."/>
            <person name="Ma J."/>
        </authorList>
    </citation>
    <scope>NUCLEOTIDE SEQUENCE [LARGE SCALE GENOMIC DNA]</scope>
    <source>
        <strain evidence="9">CGMCC 1.7656</strain>
    </source>
</reference>
<keyword evidence="6 7" id="KW-0472">Membrane</keyword>
<evidence type="ECO:0000256" key="5">
    <source>
        <dbReference type="ARBA" id="ARBA00022989"/>
    </source>
</evidence>
<dbReference type="EMBL" id="BMLV01000001">
    <property type="protein sequence ID" value="GGP01369.1"/>
    <property type="molecule type" value="Genomic_DNA"/>
</dbReference>
<dbReference type="RefSeq" id="WP_188616169.1">
    <property type="nucleotide sequence ID" value="NZ_BMLV01000001.1"/>
</dbReference>
<sequence length="337" mass="37387">MLYVVIAFLFLSVILYILLGGADFGAGIVELFTGKKARNRTQNLMYESIAPVWEANHMWLIIAIVVVFVGFPDIYEVLSVYLHIPLVLMLLGIIARGTAFTFRNYDAIDDNWKNVYREVFYYSSLATPFFIGSIVAATISGSINPDAKDFLSLYVYSWFNPFGMAVGIFTIVICGYLASIYSLREADSKADVKQMMKKTRDMMLAVFVSGGLVFVVAYFSGIPLIDWVFTGAIGITAVVAATISLGILLWCINHNFLWPVRGLGAFQIIMIMTAAAYRHIPNIILLGNGKHISLIENTAPESTLTVLGYALLIGSVFILPFLFYLMFSFSKAGKRGE</sequence>
<keyword evidence="5 7" id="KW-1133">Transmembrane helix</keyword>
<evidence type="ECO:0000256" key="7">
    <source>
        <dbReference type="SAM" id="Phobius"/>
    </source>
</evidence>
<accession>A0ABQ2NEI3</accession>
<feature type="transmembrane region" description="Helical" evidence="7">
    <location>
        <begin position="119"/>
        <end position="139"/>
    </location>
</feature>
<dbReference type="Proteomes" id="UP000620064">
    <property type="component" value="Unassembled WGS sequence"/>
</dbReference>
<feature type="transmembrane region" description="Helical" evidence="7">
    <location>
        <begin position="306"/>
        <end position="327"/>
    </location>
</feature>
<feature type="transmembrane region" description="Helical" evidence="7">
    <location>
        <begin position="159"/>
        <end position="181"/>
    </location>
</feature>
<evidence type="ECO:0000256" key="3">
    <source>
        <dbReference type="ARBA" id="ARBA00022475"/>
    </source>
</evidence>
<proteinExistence type="inferred from homology"/>
<feature type="transmembrane region" description="Helical" evidence="7">
    <location>
        <begin position="78"/>
        <end position="99"/>
    </location>
</feature>
<dbReference type="PANTHER" id="PTHR43141">
    <property type="entry name" value="CYTOCHROME BD2 SUBUNIT II"/>
    <property type="match status" value="1"/>
</dbReference>
<dbReference type="PANTHER" id="PTHR43141:SF4">
    <property type="entry name" value="CYTOCHROME BD2 SUBUNIT II"/>
    <property type="match status" value="1"/>
</dbReference>
<evidence type="ECO:0000256" key="2">
    <source>
        <dbReference type="ARBA" id="ARBA00007543"/>
    </source>
</evidence>
<name>A0ABQ2NEI3_9FLAO</name>
<feature type="transmembrane region" description="Helical" evidence="7">
    <location>
        <begin position="227"/>
        <end position="252"/>
    </location>
</feature>
<comment type="similarity">
    <text evidence="2">Belongs to the cytochrome ubiquinol oxidase subunit 2 family.</text>
</comment>
<evidence type="ECO:0000256" key="4">
    <source>
        <dbReference type="ARBA" id="ARBA00022692"/>
    </source>
</evidence>
<dbReference type="InterPro" id="IPR003317">
    <property type="entry name" value="Cyt-d_oxidase_su2"/>
</dbReference>
<comment type="caution">
    <text evidence="8">The sequence shown here is derived from an EMBL/GenBank/DDBJ whole genome shotgun (WGS) entry which is preliminary data.</text>
</comment>
<evidence type="ECO:0000256" key="1">
    <source>
        <dbReference type="ARBA" id="ARBA00004651"/>
    </source>
</evidence>
<keyword evidence="4 7" id="KW-0812">Transmembrane</keyword>